<dbReference type="InterPro" id="IPR010982">
    <property type="entry name" value="Lambda_DNA-bd_dom_sf"/>
</dbReference>
<protein>
    <submittedName>
        <fullName evidence="3">Helix-turn-helix transcriptional regulator</fullName>
    </submittedName>
</protein>
<dbReference type="Pfam" id="PF01381">
    <property type="entry name" value="HTH_3"/>
    <property type="match status" value="1"/>
</dbReference>
<evidence type="ECO:0000259" key="2">
    <source>
        <dbReference type="PROSITE" id="PS50943"/>
    </source>
</evidence>
<keyword evidence="4" id="KW-1185">Reference proteome</keyword>
<feature type="domain" description="HTH cro/C1-type" evidence="2">
    <location>
        <begin position="20"/>
        <end position="74"/>
    </location>
</feature>
<dbReference type="InterPro" id="IPR050807">
    <property type="entry name" value="TransReg_Diox_bact_type"/>
</dbReference>
<organism evidence="3 4">
    <name type="scientific">Wandonia haliotis</name>
    <dbReference type="NCBI Taxonomy" id="574963"/>
    <lineage>
        <taxon>Bacteria</taxon>
        <taxon>Pseudomonadati</taxon>
        <taxon>Bacteroidota</taxon>
        <taxon>Flavobacteriia</taxon>
        <taxon>Flavobacteriales</taxon>
        <taxon>Crocinitomicaceae</taxon>
        <taxon>Wandonia</taxon>
    </lineage>
</organism>
<dbReference type="EMBL" id="BAAAFH010000021">
    <property type="protein sequence ID" value="GAA0876033.1"/>
    <property type="molecule type" value="Genomic_DNA"/>
</dbReference>
<evidence type="ECO:0000313" key="3">
    <source>
        <dbReference type="EMBL" id="GAA0876033.1"/>
    </source>
</evidence>
<dbReference type="PANTHER" id="PTHR46797">
    <property type="entry name" value="HTH-TYPE TRANSCRIPTIONAL REGULATOR"/>
    <property type="match status" value="1"/>
</dbReference>
<name>A0ABN1MSC6_9FLAO</name>
<evidence type="ECO:0000313" key="4">
    <source>
        <dbReference type="Proteomes" id="UP001501126"/>
    </source>
</evidence>
<dbReference type="SUPFAM" id="SSF47413">
    <property type="entry name" value="lambda repressor-like DNA-binding domains"/>
    <property type="match status" value="1"/>
</dbReference>
<dbReference type="Gene3D" id="1.10.260.40">
    <property type="entry name" value="lambda repressor-like DNA-binding domains"/>
    <property type="match status" value="1"/>
</dbReference>
<reference evidence="3 4" key="1">
    <citation type="journal article" date="2019" name="Int. J. Syst. Evol. Microbiol.">
        <title>The Global Catalogue of Microorganisms (GCM) 10K type strain sequencing project: providing services to taxonomists for standard genome sequencing and annotation.</title>
        <authorList>
            <consortium name="The Broad Institute Genomics Platform"/>
            <consortium name="The Broad Institute Genome Sequencing Center for Infectious Disease"/>
            <person name="Wu L."/>
            <person name="Ma J."/>
        </authorList>
    </citation>
    <scope>NUCLEOTIDE SEQUENCE [LARGE SCALE GENOMIC DNA]</scope>
    <source>
        <strain evidence="3 4">JCM 16083</strain>
    </source>
</reference>
<dbReference type="PANTHER" id="PTHR46797:SF1">
    <property type="entry name" value="METHYLPHOSPHONATE SYNTHASE"/>
    <property type="match status" value="1"/>
</dbReference>
<comment type="caution">
    <text evidence="3">The sequence shown here is derived from an EMBL/GenBank/DDBJ whole genome shotgun (WGS) entry which is preliminary data.</text>
</comment>
<dbReference type="CDD" id="cd00093">
    <property type="entry name" value="HTH_XRE"/>
    <property type="match status" value="1"/>
</dbReference>
<gene>
    <name evidence="3" type="ORF">GCM10009118_24430</name>
</gene>
<evidence type="ECO:0000256" key="1">
    <source>
        <dbReference type="ARBA" id="ARBA00023125"/>
    </source>
</evidence>
<dbReference type="PROSITE" id="PS50943">
    <property type="entry name" value="HTH_CROC1"/>
    <property type="match status" value="1"/>
</dbReference>
<proteinExistence type="predicted"/>
<sequence>MVFRLLNQHPNTSMHKIENIKKMRELRNYKQSYMAEQLGMSLSGYSKIERDETDISFKRLKQIAEVLDTDFSNILDFDGNKVFNISQNQHAEGTQNAYAFVHNLQNNENISSLESFIEHLKEENLYLRQLLEKLSEKADH</sequence>
<dbReference type="SMART" id="SM00530">
    <property type="entry name" value="HTH_XRE"/>
    <property type="match status" value="1"/>
</dbReference>
<accession>A0ABN1MSC6</accession>
<keyword evidence="1" id="KW-0238">DNA-binding</keyword>
<dbReference type="Proteomes" id="UP001501126">
    <property type="component" value="Unassembled WGS sequence"/>
</dbReference>
<dbReference type="InterPro" id="IPR001387">
    <property type="entry name" value="Cro/C1-type_HTH"/>
</dbReference>